<dbReference type="RefSeq" id="WP_005258530.1">
    <property type="nucleotide sequence ID" value="NZ_BMDR01000004.1"/>
</dbReference>
<reference evidence="1 2" key="1">
    <citation type="submission" date="2013-02" db="EMBL/GenBank/DDBJ databases">
        <title>The Genome Sequence of Acinetobacter sp. NIPH 2168.</title>
        <authorList>
            <consortium name="The Broad Institute Genome Sequencing Platform"/>
            <consortium name="The Broad Institute Genome Sequencing Center for Infectious Disease"/>
            <person name="Cerqueira G."/>
            <person name="Feldgarden M."/>
            <person name="Courvalin P."/>
            <person name="Perichon B."/>
            <person name="Grillot-Courvalin C."/>
            <person name="Clermont D."/>
            <person name="Rocha E."/>
            <person name="Yoon E.-J."/>
            <person name="Nemec A."/>
            <person name="Walker B."/>
            <person name="Young S.K."/>
            <person name="Zeng Q."/>
            <person name="Gargeya S."/>
            <person name="Fitzgerald M."/>
            <person name="Haas B."/>
            <person name="Abouelleil A."/>
            <person name="Alvarado L."/>
            <person name="Arachchi H.M."/>
            <person name="Berlin A.M."/>
            <person name="Chapman S.B."/>
            <person name="Dewar J."/>
            <person name="Goldberg J."/>
            <person name="Griggs A."/>
            <person name="Gujja S."/>
            <person name="Hansen M."/>
            <person name="Howarth C."/>
            <person name="Imamovic A."/>
            <person name="Larimer J."/>
            <person name="McCowan C."/>
            <person name="Murphy C."/>
            <person name="Neiman D."/>
            <person name="Pearson M."/>
            <person name="Priest M."/>
            <person name="Roberts A."/>
            <person name="Saif S."/>
            <person name="Shea T."/>
            <person name="Sisk P."/>
            <person name="Sykes S."/>
            <person name="Wortman J."/>
            <person name="Nusbaum C."/>
            <person name="Birren B."/>
        </authorList>
    </citation>
    <scope>NUCLEOTIDE SEQUENCE [LARGE SCALE GENOMIC DNA]</scope>
    <source>
        <strain evidence="1 2">NIPH 2168</strain>
    </source>
</reference>
<dbReference type="EMBL" id="APRW01000009">
    <property type="protein sequence ID" value="ENX23141.1"/>
    <property type="molecule type" value="Genomic_DNA"/>
</dbReference>
<sequence>MNKHFELVDWVTAEKFCELTGEQISNLKNLRPQWDEGKVWVKVSDRKILYSLKGYNAWVEQAAQVYQKAQEQEAARYRLILNGTVNASGSPSTSPTHQPTSVRRLRLEKIL</sequence>
<protein>
    <recommendedName>
        <fullName evidence="3">Excisionase</fullName>
    </recommendedName>
</protein>
<comment type="caution">
    <text evidence="1">The sequence shown here is derived from an EMBL/GenBank/DDBJ whole genome shotgun (WGS) entry which is preliminary data.</text>
</comment>
<dbReference type="HOGENOM" id="CLU_2152806_0_0_6"/>
<name>N9PZK9_9GAMM</name>
<dbReference type="GeneID" id="303685523"/>
<accession>N9PZK9</accession>
<keyword evidence="2" id="KW-1185">Reference proteome</keyword>
<proteinExistence type="predicted"/>
<dbReference type="AlphaFoldDB" id="N9PZK9"/>
<dbReference type="Proteomes" id="UP000013173">
    <property type="component" value="Unassembled WGS sequence"/>
</dbReference>
<organism evidence="1 2">
    <name type="scientific">Acinetobacter vivianii</name>
    <dbReference type="NCBI Taxonomy" id="1776742"/>
    <lineage>
        <taxon>Bacteria</taxon>
        <taxon>Pseudomonadati</taxon>
        <taxon>Pseudomonadota</taxon>
        <taxon>Gammaproteobacteria</taxon>
        <taxon>Moraxellales</taxon>
        <taxon>Moraxellaceae</taxon>
        <taxon>Acinetobacter</taxon>
    </lineage>
</organism>
<evidence type="ECO:0000313" key="2">
    <source>
        <dbReference type="Proteomes" id="UP000013173"/>
    </source>
</evidence>
<gene>
    <name evidence="1" type="ORF">F892_02384</name>
</gene>
<evidence type="ECO:0000313" key="1">
    <source>
        <dbReference type="EMBL" id="ENX23141.1"/>
    </source>
</evidence>
<evidence type="ECO:0008006" key="3">
    <source>
        <dbReference type="Google" id="ProtNLM"/>
    </source>
</evidence>
<dbReference type="PATRIC" id="fig|1217706.3.peg.2320"/>